<dbReference type="EMBL" id="JAENHN010000010">
    <property type="protein sequence ID" value="MBK1809748.1"/>
    <property type="molecule type" value="Genomic_DNA"/>
</dbReference>
<comment type="caution">
    <text evidence="2">The sequence shown here is derived from an EMBL/GenBank/DDBJ whole genome shotgun (WGS) entry which is preliminary data.</text>
</comment>
<evidence type="ECO:0008006" key="4">
    <source>
        <dbReference type="Google" id="ProtNLM"/>
    </source>
</evidence>
<feature type="transmembrane region" description="Helical" evidence="1">
    <location>
        <begin position="60"/>
        <end position="77"/>
    </location>
</feature>
<feature type="transmembrane region" description="Helical" evidence="1">
    <location>
        <begin position="125"/>
        <end position="144"/>
    </location>
</feature>
<keyword evidence="1" id="KW-1133">Transmembrane helix</keyword>
<evidence type="ECO:0000313" key="2">
    <source>
        <dbReference type="EMBL" id="MBK1809748.1"/>
    </source>
</evidence>
<accession>A0ABS1EK52</accession>
<keyword evidence="3" id="KW-1185">Reference proteome</keyword>
<sequence length="161" mass="18448">MLKVSLIEFFLRGIPEEFIFLLAAYAFTKNKIKLDKYLISVLVQSLIVYLLRFLPIQSGVDSILNLITLIGVMVIINKFEVVQSIKVSIIMMLCVFICEGLNVLFLQLVLKKDLNSLFKSPISKIIYSSPSLILFATIVIIYYIRLAKRKELNYISYGEVN</sequence>
<proteinExistence type="predicted"/>
<keyword evidence="1" id="KW-0812">Transmembrane</keyword>
<reference evidence="3" key="1">
    <citation type="submission" date="2021-01" db="EMBL/GenBank/DDBJ databases">
        <title>Genome public.</title>
        <authorList>
            <person name="Liu C."/>
            <person name="Sun Q."/>
        </authorList>
    </citation>
    <scope>NUCLEOTIDE SEQUENCE [LARGE SCALE GENOMIC DNA]</scope>
    <source>
        <strain evidence="3">YIM B02505</strain>
    </source>
</reference>
<evidence type="ECO:0000313" key="3">
    <source>
        <dbReference type="Proteomes" id="UP000596739"/>
    </source>
</evidence>
<feature type="transmembrane region" description="Helical" evidence="1">
    <location>
        <begin position="89"/>
        <end position="110"/>
    </location>
</feature>
<organism evidence="2 3">
    <name type="scientific">Clostridium yunnanense</name>
    <dbReference type="NCBI Taxonomy" id="2800325"/>
    <lineage>
        <taxon>Bacteria</taxon>
        <taxon>Bacillati</taxon>
        <taxon>Bacillota</taxon>
        <taxon>Clostridia</taxon>
        <taxon>Eubacteriales</taxon>
        <taxon>Clostridiaceae</taxon>
        <taxon>Clostridium</taxon>
    </lineage>
</organism>
<protein>
    <recommendedName>
        <fullName evidence="4">CAAX protease self-immunity</fullName>
    </recommendedName>
</protein>
<keyword evidence="1" id="KW-0472">Membrane</keyword>
<evidence type="ECO:0000256" key="1">
    <source>
        <dbReference type="SAM" id="Phobius"/>
    </source>
</evidence>
<name>A0ABS1EK52_9CLOT</name>
<dbReference type="RefSeq" id="WP_200266293.1">
    <property type="nucleotide sequence ID" value="NZ_JAENHN010000010.1"/>
</dbReference>
<gene>
    <name evidence="2" type="ORF">JHL18_03725</name>
</gene>
<feature type="transmembrane region" description="Helical" evidence="1">
    <location>
        <begin position="37"/>
        <end position="54"/>
    </location>
</feature>
<dbReference type="Proteomes" id="UP000596739">
    <property type="component" value="Unassembled WGS sequence"/>
</dbReference>